<evidence type="ECO:0000256" key="2">
    <source>
        <dbReference type="ARBA" id="ARBA00005581"/>
    </source>
</evidence>
<dbReference type="InterPro" id="IPR010264">
    <property type="entry name" value="Self-incomp_S1"/>
</dbReference>
<keyword evidence="8" id="KW-1185">Reference proteome</keyword>
<evidence type="ECO:0000256" key="3">
    <source>
        <dbReference type="ARBA" id="ARBA00022471"/>
    </source>
</evidence>
<dbReference type="Proteomes" id="UP000230069">
    <property type="component" value="Unassembled WGS sequence"/>
</dbReference>
<sequence length="150" mass="17769">MCSYNKNDHVSSKLVLVLIWFFTIYESFNVSDAALLSKVHVQIHNSILPSMTMNIHCKSKDNDLGNHIILFNEDYEWHFHVNIWGTTLFWCSIGWINEVGHYVHGSFKVYEYKRDNSRCGKRCTWMVQRDGLYFINPSINQAPELMFKWN</sequence>
<gene>
    <name evidence="7" type="ORF">AQUCO_02600099v1</name>
</gene>
<dbReference type="AlphaFoldDB" id="A0A2G5D7C3"/>
<dbReference type="PANTHER" id="PTHR31232">
    <property type="match status" value="1"/>
</dbReference>
<protein>
    <recommendedName>
        <fullName evidence="6">S-protein homolog</fullName>
    </recommendedName>
</protein>
<evidence type="ECO:0000256" key="1">
    <source>
        <dbReference type="ARBA" id="ARBA00004613"/>
    </source>
</evidence>
<evidence type="ECO:0000313" key="7">
    <source>
        <dbReference type="EMBL" id="PIA39410.1"/>
    </source>
</evidence>
<evidence type="ECO:0000256" key="4">
    <source>
        <dbReference type="ARBA" id="ARBA00022525"/>
    </source>
</evidence>
<evidence type="ECO:0000313" key="8">
    <source>
        <dbReference type="Proteomes" id="UP000230069"/>
    </source>
</evidence>
<reference evidence="7 8" key="1">
    <citation type="submission" date="2017-09" db="EMBL/GenBank/DDBJ databases">
        <title>WGS assembly of Aquilegia coerulea Goldsmith.</title>
        <authorList>
            <person name="Hodges S."/>
            <person name="Kramer E."/>
            <person name="Nordborg M."/>
            <person name="Tomkins J."/>
            <person name="Borevitz J."/>
            <person name="Derieg N."/>
            <person name="Yan J."/>
            <person name="Mihaltcheva S."/>
            <person name="Hayes R.D."/>
            <person name="Rokhsar D."/>
        </authorList>
    </citation>
    <scope>NUCLEOTIDE SEQUENCE [LARGE SCALE GENOMIC DNA]</scope>
    <source>
        <strain evidence="8">cv. Goldsmith</strain>
    </source>
</reference>
<evidence type="ECO:0000256" key="5">
    <source>
        <dbReference type="ARBA" id="ARBA00022729"/>
    </source>
</evidence>
<evidence type="ECO:0000256" key="6">
    <source>
        <dbReference type="RuleBase" id="RU367044"/>
    </source>
</evidence>
<proteinExistence type="inferred from homology"/>
<comment type="similarity">
    <text evidence="2 6">Belongs to the plant self-incompatibility (S1) protein family.</text>
</comment>
<organism evidence="7 8">
    <name type="scientific">Aquilegia coerulea</name>
    <name type="common">Rocky mountain columbine</name>
    <dbReference type="NCBI Taxonomy" id="218851"/>
    <lineage>
        <taxon>Eukaryota</taxon>
        <taxon>Viridiplantae</taxon>
        <taxon>Streptophyta</taxon>
        <taxon>Embryophyta</taxon>
        <taxon>Tracheophyta</taxon>
        <taxon>Spermatophyta</taxon>
        <taxon>Magnoliopsida</taxon>
        <taxon>Ranunculales</taxon>
        <taxon>Ranunculaceae</taxon>
        <taxon>Thalictroideae</taxon>
        <taxon>Aquilegia</taxon>
    </lineage>
</organism>
<dbReference type="OrthoDB" id="1727555at2759"/>
<dbReference type="EMBL" id="KZ305043">
    <property type="protein sequence ID" value="PIA39410.1"/>
    <property type="molecule type" value="Genomic_DNA"/>
</dbReference>
<keyword evidence="5" id="KW-0732">Signal</keyword>
<dbReference type="InParanoid" id="A0A2G5D7C3"/>
<comment type="subcellular location">
    <subcellularLocation>
        <location evidence="1 6">Secreted</location>
    </subcellularLocation>
</comment>
<dbReference type="GO" id="GO:0060320">
    <property type="term" value="P:rejection of self pollen"/>
    <property type="evidence" value="ECO:0007669"/>
    <property type="project" value="UniProtKB-KW"/>
</dbReference>
<keyword evidence="3 6" id="KW-0713">Self-incompatibility</keyword>
<dbReference type="PANTHER" id="PTHR31232:SF18">
    <property type="entry name" value="S-PROTEIN HOMOLOG"/>
    <property type="match status" value="1"/>
</dbReference>
<accession>A0A2G5D7C3</accession>
<dbReference type="Pfam" id="PF05938">
    <property type="entry name" value="Self-incomp_S1"/>
    <property type="match status" value="1"/>
</dbReference>
<dbReference type="GO" id="GO:0005576">
    <property type="term" value="C:extracellular region"/>
    <property type="evidence" value="ECO:0007669"/>
    <property type="project" value="UniProtKB-SubCell"/>
</dbReference>
<dbReference type="STRING" id="218851.A0A2G5D7C3"/>
<name>A0A2G5D7C3_AQUCA</name>
<keyword evidence="4 6" id="KW-0964">Secreted</keyword>